<dbReference type="KEGG" id="fki:FK004_17985"/>
<evidence type="ECO:0000313" key="2">
    <source>
        <dbReference type="Proteomes" id="UP000244677"/>
    </source>
</evidence>
<proteinExistence type="predicted"/>
<dbReference type="Proteomes" id="UP000244677">
    <property type="component" value="Chromosome"/>
</dbReference>
<keyword evidence="2" id="KW-1185">Reference proteome</keyword>
<reference evidence="1 2" key="1">
    <citation type="submission" date="2017-04" db="EMBL/GenBank/DDBJ databases">
        <title>Complete genome sequence of Flavobacterium kingsejong AJ004.</title>
        <authorList>
            <person name="Lee P.C."/>
        </authorList>
    </citation>
    <scope>NUCLEOTIDE SEQUENCE [LARGE SCALE GENOMIC DNA]</scope>
    <source>
        <strain evidence="1 2">AJ004</strain>
    </source>
</reference>
<dbReference type="EMBL" id="CP020919">
    <property type="protein sequence ID" value="AWG26988.1"/>
    <property type="molecule type" value="Genomic_DNA"/>
</dbReference>
<accession>A0A2S1LTG1</accession>
<protein>
    <recommendedName>
        <fullName evidence="3">Helix-turn-helix domain-containing protein</fullName>
    </recommendedName>
</protein>
<dbReference type="RefSeq" id="WP_108738481.1">
    <property type="nucleotide sequence ID" value="NZ_CP020919.1"/>
</dbReference>
<sequence>MRIETVKFEIDATACHHIADPVQSPYKKVLVVPIITTPDAAIYSKAKIEKAQQRYAIIKPLLGDRGNLSAIKKIALKRGISIATLYRWLKIYDTYGTAIALLGKVRTGGKGTSRLTPEQDSVIDAVISKIVPQDTKIIIKKIIERIQSEFAIQNITPPHPNTIRNRINAFYKNRLQESQKIIGT</sequence>
<gene>
    <name evidence="1" type="ORF">FK004_17985</name>
</gene>
<organism evidence="1 2">
    <name type="scientific">Flavobacterium kingsejongi</name>
    <dbReference type="NCBI Taxonomy" id="1678728"/>
    <lineage>
        <taxon>Bacteria</taxon>
        <taxon>Pseudomonadati</taxon>
        <taxon>Bacteroidota</taxon>
        <taxon>Flavobacteriia</taxon>
        <taxon>Flavobacteriales</taxon>
        <taxon>Flavobacteriaceae</taxon>
        <taxon>Flavobacterium</taxon>
    </lineage>
</organism>
<dbReference type="AlphaFoldDB" id="A0A2S1LTG1"/>
<dbReference type="OrthoDB" id="501284at2"/>
<evidence type="ECO:0008006" key="3">
    <source>
        <dbReference type="Google" id="ProtNLM"/>
    </source>
</evidence>
<name>A0A2S1LTG1_9FLAO</name>
<evidence type="ECO:0000313" key="1">
    <source>
        <dbReference type="EMBL" id="AWG26988.1"/>
    </source>
</evidence>